<dbReference type="PANTHER" id="PTHR20854:SF4">
    <property type="entry name" value="INOSITOL-1-MONOPHOSPHATASE-RELATED"/>
    <property type="match status" value="1"/>
</dbReference>
<dbReference type="AlphaFoldDB" id="A0A5J5GD76"/>
<evidence type="ECO:0000256" key="1">
    <source>
        <dbReference type="ARBA" id="ARBA00009759"/>
    </source>
</evidence>
<gene>
    <name evidence="5" type="ORF">F3S47_15585</name>
</gene>
<dbReference type="CDD" id="cd01638">
    <property type="entry name" value="CysQ"/>
    <property type="match status" value="1"/>
</dbReference>
<feature type="binding site" evidence="4">
    <location>
        <position position="107"/>
    </location>
    <ligand>
        <name>Mg(2+)</name>
        <dbReference type="ChEBI" id="CHEBI:18420"/>
        <label>1</label>
        <note>catalytic</note>
    </ligand>
</feature>
<evidence type="ECO:0000313" key="5">
    <source>
        <dbReference type="EMBL" id="KAA9005977.1"/>
    </source>
</evidence>
<evidence type="ECO:0000256" key="4">
    <source>
        <dbReference type="PIRSR" id="PIRSR600760-2"/>
    </source>
</evidence>
<name>A0A5J5GD76_9RHOB</name>
<dbReference type="Gene3D" id="3.30.540.10">
    <property type="entry name" value="Fructose-1,6-Bisphosphatase, subunit A, domain 1"/>
    <property type="match status" value="1"/>
</dbReference>
<protein>
    <submittedName>
        <fullName evidence="5">3'(2'),5'-bisphosphate nucleotidase CysQ</fullName>
    </submittedName>
</protein>
<feature type="binding site" evidence="4">
    <location>
        <position position="86"/>
    </location>
    <ligand>
        <name>Mg(2+)</name>
        <dbReference type="ChEBI" id="CHEBI:18420"/>
        <label>1</label>
        <note>catalytic</note>
    </ligand>
</feature>
<feature type="binding site" evidence="4">
    <location>
        <position position="106"/>
    </location>
    <ligand>
        <name>Mg(2+)</name>
        <dbReference type="ChEBI" id="CHEBI:18420"/>
        <label>1</label>
        <note>catalytic</note>
    </ligand>
</feature>
<reference evidence="5 6" key="1">
    <citation type="submission" date="2019-09" db="EMBL/GenBank/DDBJ databases">
        <authorList>
            <person name="Park J.-S."/>
            <person name="Choi H.-J."/>
        </authorList>
    </citation>
    <scope>NUCLEOTIDE SEQUENCE [LARGE SCALE GENOMIC DNA]</scope>
    <source>
        <strain evidence="5 6">176SS1-4</strain>
    </source>
</reference>
<comment type="caution">
    <text evidence="5">The sequence shown here is derived from an EMBL/GenBank/DDBJ whole genome shotgun (WGS) entry which is preliminary data.</text>
</comment>
<dbReference type="SUPFAM" id="SSF56655">
    <property type="entry name" value="Carbohydrate phosphatase"/>
    <property type="match status" value="1"/>
</dbReference>
<organism evidence="5 6">
    <name type="scientific">Histidinibacterium aquaticum</name>
    <dbReference type="NCBI Taxonomy" id="2613962"/>
    <lineage>
        <taxon>Bacteria</taxon>
        <taxon>Pseudomonadati</taxon>
        <taxon>Pseudomonadota</taxon>
        <taxon>Alphaproteobacteria</taxon>
        <taxon>Rhodobacterales</taxon>
        <taxon>Paracoccaceae</taxon>
        <taxon>Histidinibacterium</taxon>
    </lineage>
</organism>
<dbReference type="PROSITE" id="PS00630">
    <property type="entry name" value="IMP_2"/>
    <property type="match status" value="1"/>
</dbReference>
<dbReference type="InterPro" id="IPR020550">
    <property type="entry name" value="Inositol_monophosphatase_CS"/>
</dbReference>
<dbReference type="GO" id="GO:0008934">
    <property type="term" value="F:inositol monophosphate 1-phosphatase activity"/>
    <property type="evidence" value="ECO:0007669"/>
    <property type="project" value="TreeGrafter"/>
</dbReference>
<dbReference type="InterPro" id="IPR000760">
    <property type="entry name" value="Inositol_monophosphatase-like"/>
</dbReference>
<sequence length="279" mass="30413">MRAPTSAASCPRFWSRGSRLPGSDLPLLVEAAQEAGEIARRFHQGAPAVWEKEDAQGPVTEADLAVDAHLKDRLLTARPDYGWLSEESVARTDRTATSAQFIVDPIDGTRAFLEGGRDWSHSIAVARGGQITAAVVYLPLRSATYTAVLGEGAWLNDARLGTSDQTEIERAQVLANAPTMDQRHWHRGAPGFERHFRSSLAYRMCLVALGRFDAMLTLRPTWEWDVAAGSLIVTEAGGTVTDQAGHPLRFNNPIPQHDGVVAAGGAMHRALMDRLARDR</sequence>
<dbReference type="GO" id="GO:0006020">
    <property type="term" value="P:inositol metabolic process"/>
    <property type="evidence" value="ECO:0007669"/>
    <property type="project" value="TreeGrafter"/>
</dbReference>
<comment type="cofactor">
    <cofactor evidence="4">
        <name>Mg(2+)</name>
        <dbReference type="ChEBI" id="CHEBI:18420"/>
    </cofactor>
</comment>
<dbReference type="GO" id="GO:0046872">
    <property type="term" value="F:metal ion binding"/>
    <property type="evidence" value="ECO:0007669"/>
    <property type="project" value="UniProtKB-KW"/>
</dbReference>
<proteinExistence type="inferred from homology"/>
<dbReference type="EMBL" id="VYQE01000005">
    <property type="protein sequence ID" value="KAA9005977.1"/>
    <property type="molecule type" value="Genomic_DNA"/>
</dbReference>
<evidence type="ECO:0000313" key="6">
    <source>
        <dbReference type="Proteomes" id="UP000326554"/>
    </source>
</evidence>
<dbReference type="Gene3D" id="3.40.190.80">
    <property type="match status" value="1"/>
</dbReference>
<comment type="similarity">
    <text evidence="1">Belongs to the inositol monophosphatase superfamily.</text>
</comment>
<evidence type="ECO:0000256" key="2">
    <source>
        <dbReference type="ARBA" id="ARBA00022723"/>
    </source>
</evidence>
<dbReference type="PANTHER" id="PTHR20854">
    <property type="entry name" value="INOSITOL MONOPHOSPHATASE"/>
    <property type="match status" value="1"/>
</dbReference>
<dbReference type="Proteomes" id="UP000326554">
    <property type="component" value="Unassembled WGS sequence"/>
</dbReference>
<dbReference type="GO" id="GO:0007165">
    <property type="term" value="P:signal transduction"/>
    <property type="evidence" value="ECO:0007669"/>
    <property type="project" value="TreeGrafter"/>
</dbReference>
<dbReference type="Pfam" id="PF00459">
    <property type="entry name" value="Inositol_P"/>
    <property type="match status" value="1"/>
</dbReference>
<feature type="binding site" evidence="4">
    <location>
        <position position="104"/>
    </location>
    <ligand>
        <name>Mg(2+)</name>
        <dbReference type="ChEBI" id="CHEBI:18420"/>
        <label>1</label>
        <note>catalytic</note>
    </ligand>
</feature>
<keyword evidence="6" id="KW-1185">Reference proteome</keyword>
<evidence type="ECO:0000256" key="3">
    <source>
        <dbReference type="ARBA" id="ARBA00022842"/>
    </source>
</evidence>
<dbReference type="PRINTS" id="PR00377">
    <property type="entry name" value="IMPHPHTASES"/>
</dbReference>
<accession>A0A5J5GD76</accession>
<dbReference type="GO" id="GO:0046854">
    <property type="term" value="P:phosphatidylinositol phosphate biosynthetic process"/>
    <property type="evidence" value="ECO:0007669"/>
    <property type="project" value="InterPro"/>
</dbReference>
<feature type="binding site" evidence="4">
    <location>
        <position position="225"/>
    </location>
    <ligand>
        <name>Mg(2+)</name>
        <dbReference type="ChEBI" id="CHEBI:18420"/>
        <label>1</label>
        <note>catalytic</note>
    </ligand>
</feature>
<keyword evidence="2 4" id="KW-0479">Metal-binding</keyword>
<keyword evidence="3 4" id="KW-0460">Magnesium</keyword>